<evidence type="ECO:0000313" key="1">
    <source>
        <dbReference type="EMBL" id="ATQ82883.1"/>
    </source>
</evidence>
<reference evidence="1" key="1">
    <citation type="submission" date="2017-11" db="EMBL/GenBank/DDBJ databases">
        <title>Complete Genome Sequence from Moraxella oslensis YHS isolated from human skin.</title>
        <authorList>
            <person name="Lee K."/>
            <person name="Lim J.Y."/>
            <person name="Hwang I."/>
        </authorList>
    </citation>
    <scope>NUCLEOTIDE SEQUENCE</scope>
    <source>
        <strain evidence="1">YHS</strain>
    </source>
</reference>
<organism evidence="1">
    <name type="scientific">Faucicola osloensis</name>
    <name type="common">Moraxella osloensis</name>
    <dbReference type="NCBI Taxonomy" id="34062"/>
    <lineage>
        <taxon>Bacteria</taxon>
        <taxon>Pseudomonadati</taxon>
        <taxon>Pseudomonadota</taxon>
        <taxon>Gammaproteobacteria</taxon>
        <taxon>Moraxellales</taxon>
        <taxon>Moraxellaceae</taxon>
        <taxon>Faucicola</taxon>
    </lineage>
</organism>
<evidence type="ECO:0008006" key="2">
    <source>
        <dbReference type="Google" id="ProtNLM"/>
    </source>
</evidence>
<proteinExistence type="predicted"/>
<gene>
    <name evidence="1" type="ORF">YHS_03025</name>
</gene>
<dbReference type="EMBL" id="CP024176">
    <property type="protein sequence ID" value="ATQ82883.1"/>
    <property type="molecule type" value="Genomic_DNA"/>
</dbReference>
<name>A0AAD0ADQ5_FAUOS</name>
<dbReference type="PANTHER" id="PTHR38733">
    <property type="entry name" value="PROTEIN MCRC"/>
    <property type="match status" value="1"/>
</dbReference>
<dbReference type="AlphaFoldDB" id="A0AAD0ADQ5"/>
<accession>A0AAD0ADQ5</accession>
<dbReference type="REBASE" id="225368">
    <property type="entry name" value="MosYHSMcrBCP"/>
</dbReference>
<dbReference type="Pfam" id="PF10117">
    <property type="entry name" value="McrBC"/>
    <property type="match status" value="1"/>
</dbReference>
<sequence>MSRLLNHIFIKEYCEHCEIPIPRIDIEYSLQRKVIAFQNNSDYPCISITEENDKYNLKSGYFVGVDWISEELAIYIPPKLDKQNPPTDYLAMFFSCFRHPEIYEYTDDLYEIKFDEPHIEIEQQQDMLTPLLMIQFLMILKSLVRNGLKKSYYQVEANLNARVQGKILISRNVKNNIVKNKLNRTVCRFEEFGFNNLENKLLKSTLIFAQRYLKAFPEVSKYADNLIHYCSPAFDQVDDVVDIRKIKVLKQKGFYKDYEKALDLAIIIFKRFGYNITNIENQSSKKVSVPPFWINMPKLFELHVLALLKDKFGKSILSQQKGSGGQTPDFLLVDGDEKFILDAKYKPYYSVTTNKDDIWQLSGYARDKKLLHKLGYSDEEMENAVVNCVIIYVNQSAPATLPDNLTEVPINNFTKFYKIGISIPIQKIN</sequence>
<protein>
    <recommendedName>
        <fullName evidence="2">Restriction endonuclease</fullName>
    </recommendedName>
</protein>
<dbReference type="InterPro" id="IPR019292">
    <property type="entry name" value="McrC"/>
</dbReference>
<dbReference type="PANTHER" id="PTHR38733:SF1">
    <property type="entry name" value="TYPE IV METHYL-DIRECTED RESTRICTION ENZYME ECOKMCRBC"/>
    <property type="match status" value="1"/>
</dbReference>